<dbReference type="EMBL" id="JAPDDT010000010">
    <property type="protein sequence ID" value="MCW1924868.1"/>
    <property type="molecule type" value="Genomic_DNA"/>
</dbReference>
<proteinExistence type="predicted"/>
<organism evidence="1 2">
    <name type="scientific">Luteolibacter arcticus</name>
    <dbReference type="NCBI Taxonomy" id="1581411"/>
    <lineage>
        <taxon>Bacteria</taxon>
        <taxon>Pseudomonadati</taxon>
        <taxon>Verrucomicrobiota</taxon>
        <taxon>Verrucomicrobiia</taxon>
        <taxon>Verrucomicrobiales</taxon>
        <taxon>Verrucomicrobiaceae</taxon>
        <taxon>Luteolibacter</taxon>
    </lineage>
</organism>
<dbReference type="RefSeq" id="WP_264488977.1">
    <property type="nucleotide sequence ID" value="NZ_JAPDDT010000010.1"/>
</dbReference>
<protein>
    <submittedName>
        <fullName evidence="1">Uncharacterized protein</fullName>
    </submittedName>
</protein>
<keyword evidence="2" id="KW-1185">Reference proteome</keyword>
<dbReference type="Proteomes" id="UP001320876">
    <property type="component" value="Unassembled WGS sequence"/>
</dbReference>
<evidence type="ECO:0000313" key="2">
    <source>
        <dbReference type="Proteomes" id="UP001320876"/>
    </source>
</evidence>
<comment type="caution">
    <text evidence="1">The sequence shown here is derived from an EMBL/GenBank/DDBJ whole genome shotgun (WGS) entry which is preliminary data.</text>
</comment>
<gene>
    <name evidence="1" type="ORF">OKA05_20060</name>
</gene>
<reference evidence="1 2" key="1">
    <citation type="submission" date="2022-10" db="EMBL/GenBank/DDBJ databases">
        <title>Luteolibacter arcticus strain CCTCC AB 2014275, whole genome shotgun sequencing project.</title>
        <authorList>
            <person name="Zhao G."/>
            <person name="Shen L."/>
        </authorList>
    </citation>
    <scope>NUCLEOTIDE SEQUENCE [LARGE SCALE GENOMIC DNA]</scope>
    <source>
        <strain evidence="1 2">CCTCC AB 2014275</strain>
    </source>
</reference>
<accession>A0ABT3GMX9</accession>
<evidence type="ECO:0000313" key="1">
    <source>
        <dbReference type="EMBL" id="MCW1924868.1"/>
    </source>
</evidence>
<name>A0ABT3GMX9_9BACT</name>
<sequence length="125" mass="13681">MTRGNMPYSYDQVQGSDGNDLYLGFTCHESDGKVVGSVAFLASADHISLQADAVPPASPERLRDAIIKAVFSSPPKVARSRVTVTWTDGTDDAARNSIPRAYGFDGERYLNELAPQHAIDWSEYE</sequence>